<protein>
    <recommendedName>
        <fullName evidence="5">Tissue factor</fullName>
    </recommendedName>
    <alternativeName>
        <fullName evidence="16">Coagulation factor III</fullName>
    </alternativeName>
</protein>
<comment type="caution">
    <text evidence="21">The sequence shown here is derived from an EMBL/GenBank/DDBJ whole genome shotgun (WGS) entry which is preliminary data.</text>
</comment>
<evidence type="ECO:0000256" key="7">
    <source>
        <dbReference type="ARBA" id="ARBA00022696"/>
    </source>
</evidence>
<dbReference type="InterPro" id="IPR015373">
    <property type="entry name" value="Interferon/interleukin_rcp_dom"/>
</dbReference>
<evidence type="ECO:0000256" key="13">
    <source>
        <dbReference type="ARBA" id="ARBA00023157"/>
    </source>
</evidence>
<evidence type="ECO:0000256" key="12">
    <source>
        <dbReference type="ARBA" id="ARBA00023139"/>
    </source>
</evidence>
<reference evidence="21" key="1">
    <citation type="submission" date="2021-01" db="EMBL/GenBank/DDBJ databases">
        <authorList>
            <person name="Zahm M."/>
            <person name="Roques C."/>
            <person name="Cabau C."/>
            <person name="Klopp C."/>
            <person name="Donnadieu C."/>
            <person name="Jouanno E."/>
            <person name="Lampietro C."/>
            <person name="Louis A."/>
            <person name="Herpin A."/>
            <person name="Echchiki A."/>
            <person name="Berthelot C."/>
            <person name="Parey E."/>
            <person name="Roest-Crollius H."/>
            <person name="Braasch I."/>
            <person name="Postlethwait J."/>
            <person name="Bobe J."/>
            <person name="Montfort J."/>
            <person name="Bouchez O."/>
            <person name="Begum T."/>
            <person name="Mejri S."/>
            <person name="Adams A."/>
            <person name="Chen W.-J."/>
            <person name="Guiguen Y."/>
        </authorList>
    </citation>
    <scope>NUCLEOTIDE SEQUENCE</scope>
    <source>
        <strain evidence="21">YG-15Mar2019-1</strain>
        <tissue evidence="21">Brain</tissue>
    </source>
</reference>
<sequence>MLETRIHTALFFSCFYLIGEVSGTYPKAQDVRWSSFNFKTLLQWSPEPTNYSYTVEFSVVGENRERNPHCIRSNKTECDLTSMLTDLKATYSADVISEPLPGQSSDLPEYPHTRSDKFCPYKDTDIGRPEFSIEVNKEKDSITLYIKDPPSAIYKDGKQLNMRDIFMNDLKYRVTYRRAESTGKKTADTDSNQITLKVDKGKSYCFNVQAYTPTRSPEKQLGELSMTKCSQAGDRPFYEEYGIGAIAGAILIIIVAIVVVITVTVVCCKRRGRAGNRGKEGMPLNSV</sequence>
<dbReference type="Pfam" id="PF09294">
    <property type="entry name" value="Interfer-bind"/>
    <property type="match status" value="1"/>
</dbReference>
<evidence type="ECO:0000259" key="19">
    <source>
        <dbReference type="Pfam" id="PF01108"/>
    </source>
</evidence>
<dbReference type="GO" id="GO:0005886">
    <property type="term" value="C:plasma membrane"/>
    <property type="evidence" value="ECO:0007669"/>
    <property type="project" value="TreeGrafter"/>
</dbReference>
<evidence type="ECO:0000256" key="15">
    <source>
        <dbReference type="ARBA" id="ARBA00023288"/>
    </source>
</evidence>
<evidence type="ECO:0000313" key="22">
    <source>
        <dbReference type="Proteomes" id="UP001046870"/>
    </source>
</evidence>
<evidence type="ECO:0000256" key="16">
    <source>
        <dbReference type="ARBA" id="ARBA00031171"/>
    </source>
</evidence>
<proteinExistence type="inferred from homology"/>
<keyword evidence="9 17" id="KW-1133">Transmembrane helix</keyword>
<accession>A0A9D3QHA4</accession>
<feature type="domain" description="Fibronectin type-III" evidence="19">
    <location>
        <begin position="17"/>
        <end position="104"/>
    </location>
</feature>
<dbReference type="EMBL" id="JAFDVH010000002">
    <property type="protein sequence ID" value="KAG7487529.1"/>
    <property type="molecule type" value="Genomic_DNA"/>
</dbReference>
<evidence type="ECO:0000256" key="18">
    <source>
        <dbReference type="SAM" id="SignalP"/>
    </source>
</evidence>
<evidence type="ECO:0000256" key="2">
    <source>
        <dbReference type="ARBA" id="ARBA00004479"/>
    </source>
</evidence>
<dbReference type="InterPro" id="IPR036116">
    <property type="entry name" value="FN3_sf"/>
</dbReference>
<feature type="domain" description="Interferon/interleukin receptor" evidence="20">
    <location>
        <begin position="124"/>
        <end position="231"/>
    </location>
</feature>
<keyword evidence="10" id="KW-0094">Blood coagulation</keyword>
<evidence type="ECO:0000256" key="4">
    <source>
        <dbReference type="ARBA" id="ARBA00011184"/>
    </source>
</evidence>
<dbReference type="SUPFAM" id="SSF49265">
    <property type="entry name" value="Fibronectin type III"/>
    <property type="match status" value="2"/>
</dbReference>
<dbReference type="InterPro" id="IPR050650">
    <property type="entry name" value="Type-II_Cytokine-TF_Rcpt"/>
</dbReference>
<evidence type="ECO:0000256" key="5">
    <source>
        <dbReference type="ARBA" id="ARBA00018722"/>
    </source>
</evidence>
<dbReference type="PRINTS" id="PR00346">
    <property type="entry name" value="TISSUEFACTOR"/>
</dbReference>
<name>A0A9D3QHA4_MEGAT</name>
<comment type="subcellular location">
    <subcellularLocation>
        <location evidence="2">Membrane</location>
        <topology evidence="2">Single-pass type I membrane protein</topology>
    </subcellularLocation>
</comment>
<evidence type="ECO:0000256" key="11">
    <source>
        <dbReference type="ARBA" id="ARBA00023136"/>
    </source>
</evidence>
<keyword evidence="8 18" id="KW-0732">Signal</keyword>
<comment type="subunit">
    <text evidence="4">Interacts with HSPE; the interaction, inhibited by heparin, promotes the generation of activated factor X and activates coagulation in the presence of activated factor VII.</text>
</comment>
<comment type="similarity">
    <text evidence="3">Belongs to the tissue factor family.</text>
</comment>
<dbReference type="InterPro" id="IPR003961">
    <property type="entry name" value="FN3_dom"/>
</dbReference>
<dbReference type="Pfam" id="PF01108">
    <property type="entry name" value="Tissue_fac"/>
    <property type="match status" value="1"/>
</dbReference>
<dbReference type="Proteomes" id="UP001046870">
    <property type="component" value="Chromosome 2"/>
</dbReference>
<keyword evidence="22" id="KW-1185">Reference proteome</keyword>
<evidence type="ECO:0000256" key="17">
    <source>
        <dbReference type="SAM" id="Phobius"/>
    </source>
</evidence>
<dbReference type="AlphaFoldDB" id="A0A9D3QHA4"/>
<evidence type="ECO:0000256" key="8">
    <source>
        <dbReference type="ARBA" id="ARBA00022729"/>
    </source>
</evidence>
<evidence type="ECO:0000256" key="14">
    <source>
        <dbReference type="ARBA" id="ARBA00023180"/>
    </source>
</evidence>
<keyword evidence="11 17" id="KW-0472">Membrane</keyword>
<evidence type="ECO:0000256" key="3">
    <source>
        <dbReference type="ARBA" id="ARBA00009197"/>
    </source>
</evidence>
<gene>
    <name evidence="21" type="ORF">MATL_G00024540</name>
</gene>
<feature type="transmembrane region" description="Helical" evidence="17">
    <location>
        <begin position="241"/>
        <end position="267"/>
    </location>
</feature>
<keyword evidence="7" id="KW-0356">Hemostasis</keyword>
<evidence type="ECO:0000256" key="1">
    <source>
        <dbReference type="ARBA" id="ARBA00002201"/>
    </source>
</evidence>
<feature type="signal peptide" evidence="18">
    <location>
        <begin position="1"/>
        <end position="23"/>
    </location>
</feature>
<keyword evidence="12" id="KW-0564">Palmitate</keyword>
<organism evidence="21 22">
    <name type="scientific">Megalops atlanticus</name>
    <name type="common">Tarpon</name>
    <name type="synonym">Clupea gigantea</name>
    <dbReference type="NCBI Taxonomy" id="7932"/>
    <lineage>
        <taxon>Eukaryota</taxon>
        <taxon>Metazoa</taxon>
        <taxon>Chordata</taxon>
        <taxon>Craniata</taxon>
        <taxon>Vertebrata</taxon>
        <taxon>Euteleostomi</taxon>
        <taxon>Actinopterygii</taxon>
        <taxon>Neopterygii</taxon>
        <taxon>Teleostei</taxon>
        <taxon>Elopiformes</taxon>
        <taxon>Megalopidae</taxon>
        <taxon>Megalops</taxon>
    </lineage>
</organism>
<dbReference type="PANTHER" id="PTHR20859">
    <property type="entry name" value="INTERFERON/INTERLEUKIN RECEPTOR"/>
    <property type="match status" value="1"/>
</dbReference>
<dbReference type="FunFam" id="2.60.40.10:FF:000899">
    <property type="entry name" value="Tissue factor"/>
    <property type="match status" value="1"/>
</dbReference>
<dbReference type="OrthoDB" id="8942372at2759"/>
<feature type="chain" id="PRO_5039138932" description="Tissue factor" evidence="18">
    <location>
        <begin position="24"/>
        <end position="287"/>
    </location>
</feature>
<keyword evidence="14" id="KW-0325">Glycoprotein</keyword>
<dbReference type="InterPro" id="IPR013783">
    <property type="entry name" value="Ig-like_fold"/>
</dbReference>
<keyword evidence="13" id="KW-1015">Disulfide bond</keyword>
<dbReference type="GO" id="GO:0007596">
    <property type="term" value="P:blood coagulation"/>
    <property type="evidence" value="ECO:0007669"/>
    <property type="project" value="UniProtKB-KW"/>
</dbReference>
<evidence type="ECO:0000256" key="10">
    <source>
        <dbReference type="ARBA" id="ARBA00023084"/>
    </source>
</evidence>
<comment type="function">
    <text evidence="1">Initiates blood coagulation by forming a complex with circulating factor VII or VIIa. The [TF:VIIa] complex activates factors IX or X by specific limited proteolysis. TF plays a role in normal hemostasis by initiating the cell-surface assembly and propagation of the coagulation protease cascade.</text>
</comment>
<dbReference type="InterPro" id="IPR001187">
    <property type="entry name" value="Tissue_factor"/>
</dbReference>
<dbReference type="GO" id="GO:0004896">
    <property type="term" value="F:cytokine receptor activity"/>
    <property type="evidence" value="ECO:0007669"/>
    <property type="project" value="TreeGrafter"/>
</dbReference>
<evidence type="ECO:0000313" key="21">
    <source>
        <dbReference type="EMBL" id="KAG7487529.1"/>
    </source>
</evidence>
<evidence type="ECO:0000256" key="6">
    <source>
        <dbReference type="ARBA" id="ARBA00022692"/>
    </source>
</evidence>
<evidence type="ECO:0000256" key="9">
    <source>
        <dbReference type="ARBA" id="ARBA00022989"/>
    </source>
</evidence>
<dbReference type="PANTHER" id="PTHR20859:SF22">
    <property type="entry name" value="TISSUE FACTOR"/>
    <property type="match status" value="1"/>
</dbReference>
<dbReference type="Gene3D" id="2.60.40.10">
    <property type="entry name" value="Immunoglobulins"/>
    <property type="match status" value="2"/>
</dbReference>
<evidence type="ECO:0000259" key="20">
    <source>
        <dbReference type="Pfam" id="PF09294"/>
    </source>
</evidence>
<keyword evidence="6 17" id="KW-0812">Transmembrane</keyword>
<keyword evidence="15" id="KW-0449">Lipoprotein</keyword>